<dbReference type="EMBL" id="CAKXAJ010013633">
    <property type="protein sequence ID" value="CAH2215996.1"/>
    <property type="molecule type" value="Genomic_DNA"/>
</dbReference>
<gene>
    <name evidence="1" type="primary">jg14271</name>
    <name evidence="1" type="ORF">PAEG_LOCUS4074</name>
</gene>
<reference evidence="1" key="1">
    <citation type="submission" date="2022-03" db="EMBL/GenBank/DDBJ databases">
        <authorList>
            <person name="Lindestad O."/>
        </authorList>
    </citation>
    <scope>NUCLEOTIDE SEQUENCE</scope>
</reference>
<evidence type="ECO:0000313" key="2">
    <source>
        <dbReference type="Proteomes" id="UP000838756"/>
    </source>
</evidence>
<name>A0A8S4QPM7_9NEOP</name>
<accession>A0A8S4QPM7</accession>
<keyword evidence="2" id="KW-1185">Reference proteome</keyword>
<dbReference type="Proteomes" id="UP000838756">
    <property type="component" value="Unassembled WGS sequence"/>
</dbReference>
<proteinExistence type="predicted"/>
<evidence type="ECO:0000313" key="1">
    <source>
        <dbReference type="EMBL" id="CAH2215996.1"/>
    </source>
</evidence>
<dbReference type="AlphaFoldDB" id="A0A8S4QPM7"/>
<protein>
    <submittedName>
        <fullName evidence="1">Jg14271 protein</fullName>
    </submittedName>
</protein>
<comment type="caution">
    <text evidence="1">The sequence shown here is derived from an EMBL/GenBank/DDBJ whole genome shotgun (WGS) entry which is preliminary data.</text>
</comment>
<sequence>MQFAKENPVICSLWPEATFSFRRAGGAERGLHFRPEGRHGSASGRRLIGALLKTDTCGGEIACFVLCDVLSGFFGNEKSIC</sequence>
<organism evidence="1 2">
    <name type="scientific">Pararge aegeria aegeria</name>
    <dbReference type="NCBI Taxonomy" id="348720"/>
    <lineage>
        <taxon>Eukaryota</taxon>
        <taxon>Metazoa</taxon>
        <taxon>Ecdysozoa</taxon>
        <taxon>Arthropoda</taxon>
        <taxon>Hexapoda</taxon>
        <taxon>Insecta</taxon>
        <taxon>Pterygota</taxon>
        <taxon>Neoptera</taxon>
        <taxon>Endopterygota</taxon>
        <taxon>Lepidoptera</taxon>
        <taxon>Glossata</taxon>
        <taxon>Ditrysia</taxon>
        <taxon>Papilionoidea</taxon>
        <taxon>Nymphalidae</taxon>
        <taxon>Satyrinae</taxon>
        <taxon>Satyrini</taxon>
        <taxon>Parargina</taxon>
        <taxon>Pararge</taxon>
    </lineage>
</organism>